<evidence type="ECO:0000256" key="2">
    <source>
        <dbReference type="ARBA" id="ARBA00010982"/>
    </source>
</evidence>
<dbReference type="GO" id="GO:0005739">
    <property type="term" value="C:mitochondrion"/>
    <property type="evidence" value="ECO:0007669"/>
    <property type="project" value="UniProtKB-SubCell"/>
</dbReference>
<dbReference type="Pfam" id="PF02803">
    <property type="entry name" value="Thiolase_C"/>
    <property type="match status" value="1"/>
</dbReference>
<dbReference type="PROSITE" id="PS00099">
    <property type="entry name" value="THIOLASE_3"/>
    <property type="match status" value="1"/>
</dbReference>
<organism evidence="15 16">
    <name type="scientific">Puccinia graminis f. sp. tritici</name>
    <dbReference type="NCBI Taxonomy" id="56615"/>
    <lineage>
        <taxon>Eukaryota</taxon>
        <taxon>Fungi</taxon>
        <taxon>Dikarya</taxon>
        <taxon>Basidiomycota</taxon>
        <taxon>Pucciniomycotina</taxon>
        <taxon>Pucciniomycetes</taxon>
        <taxon>Pucciniales</taxon>
        <taxon>Pucciniaceae</taxon>
        <taxon>Puccinia</taxon>
    </lineage>
</organism>
<dbReference type="AlphaFoldDB" id="A0A5B0MA92"/>
<reference evidence="15 16" key="1">
    <citation type="submission" date="2019-05" db="EMBL/GenBank/DDBJ databases">
        <title>Emergence of the Ug99 lineage of the wheat stem rust pathogen through somatic hybridization.</title>
        <authorList>
            <person name="Li F."/>
            <person name="Upadhyaya N.M."/>
            <person name="Sperschneider J."/>
            <person name="Matny O."/>
            <person name="Nguyen-Phuc H."/>
            <person name="Mago R."/>
            <person name="Raley C."/>
            <person name="Miller M.E."/>
            <person name="Silverstein K.A.T."/>
            <person name="Henningsen E."/>
            <person name="Hirsch C.D."/>
            <person name="Visser B."/>
            <person name="Pretorius Z.A."/>
            <person name="Steffenson B.J."/>
            <person name="Schwessinger B."/>
            <person name="Dodds P.N."/>
            <person name="Figueroa M."/>
        </authorList>
    </citation>
    <scope>NUCLEOTIDE SEQUENCE [LARGE SCALE GENOMIC DNA]</scope>
    <source>
        <strain evidence="15">21-0</strain>
    </source>
</reference>
<evidence type="ECO:0000259" key="13">
    <source>
        <dbReference type="Pfam" id="PF00108"/>
    </source>
</evidence>
<comment type="caution">
    <text evidence="15">The sequence shown here is derived from an EMBL/GenBank/DDBJ whole genome shotgun (WGS) entry which is preliminary data.</text>
</comment>
<gene>
    <name evidence="15" type="primary">ERG10_1</name>
    <name evidence="15" type="ORF">PGT21_002387</name>
</gene>
<sequence>MTLLLCCIYSKLVYQPAVPGLLLLDSQLLAMPLLPIPSAARRIFQMAISPSLPLNSHGFHSSVASKLPEVFIVAAGRTPVGSMSGSLKALSATELGAQVVKATIDRAGLKPSDVEEVYMGNVLQANLGQSPARQVVIGAGCPESTEATTINKVCASGMKSIILATQNLQTGNRSVMVAGGMESMSNSPFYLPRGSTFGHFQASDSIVKDGLWDAYNQIHMGSCAEETAVKHSIGREAQDDYAIESYSRAKKAWDAGVFKEEIVPVEIKDKRSGKVVLVSEDEEYKNIKLDKVRALRPVFKKENGTVTAANASTLNDGASAVVVMTGDKADSMGIKKLAKIISYADAACAPIDFPIAPTLAIPIALEKAGLKIKDMAKIEINEAFSVVALANLKVLGINSDRVNVYGGAVALGHPIGSSGCRIIVTLAHSLKPGEYGLAGVCNGGGAASAMVIQRV</sequence>
<feature type="domain" description="Thiolase C-terminal" evidence="14">
    <location>
        <begin position="335"/>
        <end position="454"/>
    </location>
</feature>
<dbReference type="InterPro" id="IPR020616">
    <property type="entry name" value="Thiolase_N"/>
</dbReference>
<evidence type="ECO:0000313" key="16">
    <source>
        <dbReference type="Proteomes" id="UP000324748"/>
    </source>
</evidence>
<dbReference type="GO" id="GO:0003985">
    <property type="term" value="F:acetyl-CoA C-acetyltransferase activity"/>
    <property type="evidence" value="ECO:0007669"/>
    <property type="project" value="UniProtKB-EC"/>
</dbReference>
<evidence type="ECO:0000256" key="12">
    <source>
        <dbReference type="RuleBase" id="RU003557"/>
    </source>
</evidence>
<dbReference type="PANTHER" id="PTHR18919">
    <property type="entry name" value="ACETYL-COA C-ACYLTRANSFERASE"/>
    <property type="match status" value="1"/>
</dbReference>
<evidence type="ECO:0000256" key="6">
    <source>
        <dbReference type="ARBA" id="ARBA00022723"/>
    </source>
</evidence>
<keyword evidence="9" id="KW-0496">Mitochondrion</keyword>
<accession>A0A5B0MA92</accession>
<dbReference type="Pfam" id="PF00108">
    <property type="entry name" value="Thiolase_N"/>
    <property type="match status" value="1"/>
</dbReference>
<evidence type="ECO:0000256" key="1">
    <source>
        <dbReference type="ARBA" id="ARBA00004173"/>
    </source>
</evidence>
<dbReference type="PIRSF" id="PIRSF000429">
    <property type="entry name" value="Ac-CoA_Ac_transf"/>
    <property type="match status" value="1"/>
</dbReference>
<keyword evidence="7" id="KW-0809">Transit peptide</keyword>
<dbReference type="PANTHER" id="PTHR18919:SF156">
    <property type="entry name" value="ACETYL-COA ACETYLTRANSFERASE, MITOCHONDRIAL"/>
    <property type="match status" value="1"/>
</dbReference>
<protein>
    <recommendedName>
        <fullName evidence="4">acetyl-CoA C-acetyltransferase</fullName>
        <ecNumber evidence="4">2.3.1.9</ecNumber>
    </recommendedName>
</protein>
<feature type="active site" description="Acyl-thioester intermediate" evidence="11">
    <location>
        <position position="154"/>
    </location>
</feature>
<dbReference type="InterPro" id="IPR002155">
    <property type="entry name" value="Thiolase"/>
</dbReference>
<comment type="subcellular location">
    <subcellularLocation>
        <location evidence="1">Mitochondrion</location>
    </subcellularLocation>
</comment>
<evidence type="ECO:0000256" key="8">
    <source>
        <dbReference type="ARBA" id="ARBA00022958"/>
    </source>
</evidence>
<dbReference type="NCBIfam" id="TIGR01930">
    <property type="entry name" value="AcCoA-C-Actrans"/>
    <property type="match status" value="1"/>
</dbReference>
<dbReference type="Proteomes" id="UP000324748">
    <property type="component" value="Unassembled WGS sequence"/>
</dbReference>
<dbReference type="GO" id="GO:0006635">
    <property type="term" value="P:fatty acid beta-oxidation"/>
    <property type="evidence" value="ECO:0007669"/>
    <property type="project" value="TreeGrafter"/>
</dbReference>
<feature type="active site" description="Proton acceptor" evidence="11">
    <location>
        <position position="441"/>
    </location>
</feature>
<evidence type="ECO:0000256" key="4">
    <source>
        <dbReference type="ARBA" id="ARBA00012705"/>
    </source>
</evidence>
<dbReference type="PROSITE" id="PS00098">
    <property type="entry name" value="THIOLASE_1"/>
    <property type="match status" value="1"/>
</dbReference>
<dbReference type="EMBL" id="VSWC01000158">
    <property type="protein sequence ID" value="KAA1073169.1"/>
    <property type="molecule type" value="Genomic_DNA"/>
</dbReference>
<dbReference type="FunFam" id="3.40.47.10:FF:000007">
    <property type="entry name" value="acetyl-CoA acetyltransferase, mitochondrial"/>
    <property type="match status" value="1"/>
</dbReference>
<keyword evidence="10 12" id="KW-0012">Acyltransferase</keyword>
<dbReference type="InterPro" id="IPR020615">
    <property type="entry name" value="Thiolase_acyl_enz_int_AS"/>
</dbReference>
<evidence type="ECO:0000256" key="11">
    <source>
        <dbReference type="PIRSR" id="PIRSR000429-1"/>
    </source>
</evidence>
<evidence type="ECO:0000256" key="3">
    <source>
        <dbReference type="ARBA" id="ARBA00011881"/>
    </source>
</evidence>
<feature type="active site" description="Proton acceptor" evidence="11">
    <location>
        <position position="413"/>
    </location>
</feature>
<dbReference type="PROSITE" id="PS00737">
    <property type="entry name" value="THIOLASE_2"/>
    <property type="match status" value="1"/>
</dbReference>
<evidence type="ECO:0000256" key="5">
    <source>
        <dbReference type="ARBA" id="ARBA00022679"/>
    </source>
</evidence>
<name>A0A5B0MA92_PUCGR</name>
<evidence type="ECO:0000313" key="15">
    <source>
        <dbReference type="EMBL" id="KAA1073169.1"/>
    </source>
</evidence>
<dbReference type="OrthoDB" id="5404651at2759"/>
<dbReference type="Gene3D" id="3.40.47.10">
    <property type="match status" value="1"/>
</dbReference>
<evidence type="ECO:0000256" key="9">
    <source>
        <dbReference type="ARBA" id="ARBA00023128"/>
    </source>
</evidence>
<proteinExistence type="inferred from homology"/>
<dbReference type="InterPro" id="IPR020617">
    <property type="entry name" value="Thiolase_C"/>
</dbReference>
<feature type="domain" description="Thiolase N-terminal" evidence="13">
    <location>
        <begin position="70"/>
        <end position="326"/>
    </location>
</feature>
<evidence type="ECO:0000259" key="14">
    <source>
        <dbReference type="Pfam" id="PF02803"/>
    </source>
</evidence>
<dbReference type="EC" id="2.3.1.9" evidence="4"/>
<comment type="subunit">
    <text evidence="3">Homotetramer.</text>
</comment>
<dbReference type="GO" id="GO:0046872">
    <property type="term" value="F:metal ion binding"/>
    <property type="evidence" value="ECO:0007669"/>
    <property type="project" value="UniProtKB-KW"/>
</dbReference>
<dbReference type="InterPro" id="IPR016039">
    <property type="entry name" value="Thiolase-like"/>
</dbReference>
<keyword evidence="16" id="KW-1185">Reference proteome</keyword>
<dbReference type="CDD" id="cd00751">
    <property type="entry name" value="thiolase"/>
    <property type="match status" value="1"/>
</dbReference>
<evidence type="ECO:0000256" key="10">
    <source>
        <dbReference type="ARBA" id="ARBA00023315"/>
    </source>
</evidence>
<keyword evidence="5 12" id="KW-0808">Transferase</keyword>
<dbReference type="InterPro" id="IPR020610">
    <property type="entry name" value="Thiolase_AS"/>
</dbReference>
<keyword evidence="8" id="KW-0630">Potassium</keyword>
<keyword evidence="6" id="KW-0479">Metal-binding</keyword>
<dbReference type="SUPFAM" id="SSF53901">
    <property type="entry name" value="Thiolase-like"/>
    <property type="match status" value="2"/>
</dbReference>
<evidence type="ECO:0000256" key="7">
    <source>
        <dbReference type="ARBA" id="ARBA00022946"/>
    </source>
</evidence>
<dbReference type="InterPro" id="IPR020613">
    <property type="entry name" value="Thiolase_CS"/>
</dbReference>
<comment type="similarity">
    <text evidence="2 12">Belongs to the thiolase-like superfamily. Thiolase family.</text>
</comment>